<name>A0A1H6T2T6_9BACT</name>
<sequence length="393" mass="45860">MADFSPESFKKELLNILSYWEKYAIDRKNGGFYGRVNYDNEGVADAPHAVVIISRILWTFSMAKRLLKDPKYLIIADRAFQDLSIHFIDAKYGGVFWSTDSNNKPLEMKKQIYGNAFAMYGLSEYYRTTNFPPALERAKELFSIIEKHSFDPANGGYREAFARDWTDTDDYILSKSPWNKSMNTHLHLVEAYTNLYRVWPDKTLKKQTEAMLNVILDRIVNSQTNRMEMFFNEKWESKDKVISYGHDIEASWLLYETAEVLKNEKLLAKARKQCILMAEAASTGLGSDGGLNYEYDPETKHTKTERSWWVAAEQMVGFYNAYQLTGKADFKLKAEKSWDYVNNKFIDKERGEWFGAVEEDGTQLKGDKVNFWKCPYHNARACTEMWQRLENKH</sequence>
<gene>
    <name evidence="5" type="ORF">SAMN04487995_1835</name>
</gene>
<dbReference type="PANTHER" id="PTHR15108">
    <property type="entry name" value="N-ACYLGLUCOSAMINE-2-EPIMERASE"/>
    <property type="match status" value="1"/>
</dbReference>
<protein>
    <recommendedName>
        <fullName evidence="4">Cellobiose 2-epimerase</fullName>
        <shortName evidence="4">CE</shortName>
        <ecNumber evidence="4">5.1.3.11</ecNumber>
    </recommendedName>
</protein>
<accession>A0A1H6T2T6</accession>
<evidence type="ECO:0000313" key="6">
    <source>
        <dbReference type="Proteomes" id="UP000199532"/>
    </source>
</evidence>
<dbReference type="SUPFAM" id="SSF48208">
    <property type="entry name" value="Six-hairpin glycosidases"/>
    <property type="match status" value="1"/>
</dbReference>
<keyword evidence="6" id="KW-1185">Reference proteome</keyword>
<evidence type="ECO:0000256" key="1">
    <source>
        <dbReference type="ARBA" id="ARBA00001470"/>
    </source>
</evidence>
<reference evidence="5 6" key="1">
    <citation type="submission" date="2016-10" db="EMBL/GenBank/DDBJ databases">
        <authorList>
            <person name="de Groot N.N."/>
        </authorList>
    </citation>
    <scope>NUCLEOTIDE SEQUENCE [LARGE SCALE GENOMIC DNA]</scope>
    <source>
        <strain evidence="5 6">DSM 19938</strain>
    </source>
</reference>
<dbReference type="AlphaFoldDB" id="A0A1H6T2T6"/>
<keyword evidence="3 4" id="KW-0413">Isomerase</keyword>
<dbReference type="InterPro" id="IPR028584">
    <property type="entry name" value="Cellobiose_2_epim"/>
</dbReference>
<dbReference type="InterPro" id="IPR010819">
    <property type="entry name" value="AGE/CE"/>
</dbReference>
<evidence type="ECO:0000256" key="4">
    <source>
        <dbReference type="HAMAP-Rule" id="MF_00929"/>
    </source>
</evidence>
<dbReference type="EMBL" id="FNXY01000003">
    <property type="protein sequence ID" value="SEI71407.1"/>
    <property type="molecule type" value="Genomic_DNA"/>
</dbReference>
<dbReference type="OrthoDB" id="5141876at2"/>
<comment type="similarity">
    <text evidence="4">Belongs to the cellobiose 2-epimerase family.</text>
</comment>
<evidence type="ECO:0000313" key="5">
    <source>
        <dbReference type="EMBL" id="SEI71407.1"/>
    </source>
</evidence>
<dbReference type="STRING" id="408657.SAMN04487995_1835"/>
<dbReference type="Pfam" id="PF07221">
    <property type="entry name" value="GlcNAc_2-epim"/>
    <property type="match status" value="1"/>
</dbReference>
<dbReference type="GO" id="GO:0005975">
    <property type="term" value="P:carbohydrate metabolic process"/>
    <property type="evidence" value="ECO:0007669"/>
    <property type="project" value="InterPro"/>
</dbReference>
<dbReference type="RefSeq" id="WP_090334866.1">
    <property type="nucleotide sequence ID" value="NZ_FNXY01000003.1"/>
</dbReference>
<dbReference type="Proteomes" id="UP000199532">
    <property type="component" value="Unassembled WGS sequence"/>
</dbReference>
<proteinExistence type="inferred from homology"/>
<dbReference type="InterPro" id="IPR008928">
    <property type="entry name" value="6-hairpin_glycosidase_sf"/>
</dbReference>
<dbReference type="HAMAP" id="MF_00929">
    <property type="entry name" value="Cellobiose_2_epim"/>
    <property type="match status" value="1"/>
</dbReference>
<dbReference type="InterPro" id="IPR012341">
    <property type="entry name" value="6hp_glycosidase-like_sf"/>
</dbReference>
<dbReference type="GO" id="GO:0047736">
    <property type="term" value="F:cellobiose epimerase activity"/>
    <property type="evidence" value="ECO:0007669"/>
    <property type="project" value="UniProtKB-UniRule"/>
</dbReference>
<evidence type="ECO:0000256" key="2">
    <source>
        <dbReference type="ARBA" id="ARBA00008558"/>
    </source>
</evidence>
<comment type="catalytic activity">
    <reaction evidence="1 4">
        <text>D-cellobiose = beta-D-glucosyl-(1-&gt;4)-D-mannopyranose</text>
        <dbReference type="Rhea" id="RHEA:23384"/>
        <dbReference type="ChEBI" id="CHEBI:17057"/>
        <dbReference type="ChEBI" id="CHEBI:47931"/>
        <dbReference type="EC" id="5.1.3.11"/>
    </reaction>
</comment>
<organism evidence="5 6">
    <name type="scientific">Dyadobacter koreensis</name>
    <dbReference type="NCBI Taxonomy" id="408657"/>
    <lineage>
        <taxon>Bacteria</taxon>
        <taxon>Pseudomonadati</taxon>
        <taxon>Bacteroidota</taxon>
        <taxon>Cytophagia</taxon>
        <taxon>Cytophagales</taxon>
        <taxon>Spirosomataceae</taxon>
        <taxon>Dyadobacter</taxon>
    </lineage>
</organism>
<dbReference type="Gene3D" id="1.50.10.10">
    <property type="match status" value="1"/>
</dbReference>
<comment type="function">
    <text evidence="4">Catalyzes the reversible epimerization of cellobiose to 4-O-beta-D-glucopyranosyl-D-mannose (Glc-Man).</text>
</comment>
<evidence type="ECO:0000256" key="3">
    <source>
        <dbReference type="ARBA" id="ARBA00023235"/>
    </source>
</evidence>
<comment type="similarity">
    <text evidence="2">Belongs to the N-acylglucosamine 2-epimerase family.</text>
</comment>
<dbReference type="EC" id="5.1.3.11" evidence="4"/>